<sequence length="235" mass="26713">MTFEPAVRSVAPQNSSAVDLVTAEIRRSILTGALPAGEQFSIRDLARQLGVSHIPIREALRRLENQGLVVLKQARSAAVASLSTHDMESIYALRLRIEPQIAAESVPHHTPEQLARLRELLELSRAEDPETAWEAHHGFHAALVAPTATEWDLRMLGTLWVATDRYSHLVFDPTRISSEERQRRYHRHDVLLQRVLEGDGPGLHRELHDHLTTNRAKISERIEYLERMKDQRSTS</sequence>
<dbReference type="CDD" id="cd07377">
    <property type="entry name" value="WHTH_GntR"/>
    <property type="match status" value="1"/>
</dbReference>
<dbReference type="Pfam" id="PF07729">
    <property type="entry name" value="FCD"/>
    <property type="match status" value="1"/>
</dbReference>
<protein>
    <recommendedName>
        <fullName evidence="4">HTH gntR-type domain-containing protein</fullName>
    </recommendedName>
</protein>
<evidence type="ECO:0000256" key="3">
    <source>
        <dbReference type="ARBA" id="ARBA00023163"/>
    </source>
</evidence>
<reference evidence="5 6" key="1">
    <citation type="submission" date="2017-04" db="EMBL/GenBank/DDBJ databases">
        <title>Comparative genome analysis of Subtercola boreus.</title>
        <authorList>
            <person name="Cho Y.-J."/>
            <person name="Cho A."/>
            <person name="Kim O.-S."/>
            <person name="Lee J.-I."/>
        </authorList>
    </citation>
    <scope>NUCLEOTIDE SEQUENCE [LARGE SCALE GENOMIC DNA]</scope>
    <source>
        <strain evidence="5 6">K300</strain>
    </source>
</reference>
<dbReference type="PROSITE" id="PS50949">
    <property type="entry name" value="HTH_GNTR"/>
    <property type="match status" value="1"/>
</dbReference>
<dbReference type="OrthoDB" id="8680240at2"/>
<keyword evidence="2" id="KW-0238">DNA-binding</keyword>
<keyword evidence="1" id="KW-0805">Transcription regulation</keyword>
<evidence type="ECO:0000256" key="1">
    <source>
        <dbReference type="ARBA" id="ARBA00023015"/>
    </source>
</evidence>
<accession>A0A3E0VG07</accession>
<dbReference type="Gene3D" id="1.10.10.10">
    <property type="entry name" value="Winged helix-like DNA-binding domain superfamily/Winged helix DNA-binding domain"/>
    <property type="match status" value="1"/>
</dbReference>
<evidence type="ECO:0000259" key="4">
    <source>
        <dbReference type="PROSITE" id="PS50949"/>
    </source>
</evidence>
<dbReference type="InterPro" id="IPR036388">
    <property type="entry name" value="WH-like_DNA-bd_sf"/>
</dbReference>
<dbReference type="SMART" id="SM00345">
    <property type="entry name" value="HTH_GNTR"/>
    <property type="match status" value="1"/>
</dbReference>
<dbReference type="SUPFAM" id="SSF48008">
    <property type="entry name" value="GntR ligand-binding domain-like"/>
    <property type="match status" value="1"/>
</dbReference>
<dbReference type="GO" id="GO:0003700">
    <property type="term" value="F:DNA-binding transcription factor activity"/>
    <property type="evidence" value="ECO:0007669"/>
    <property type="project" value="InterPro"/>
</dbReference>
<dbReference type="InterPro" id="IPR000524">
    <property type="entry name" value="Tscrpt_reg_HTH_GntR"/>
</dbReference>
<dbReference type="PANTHER" id="PTHR43537">
    <property type="entry name" value="TRANSCRIPTIONAL REGULATOR, GNTR FAMILY"/>
    <property type="match status" value="1"/>
</dbReference>
<comment type="caution">
    <text evidence="5">The sequence shown here is derived from an EMBL/GenBank/DDBJ whole genome shotgun (WGS) entry which is preliminary data.</text>
</comment>
<keyword evidence="6" id="KW-1185">Reference proteome</keyword>
<keyword evidence="3" id="KW-0804">Transcription</keyword>
<dbReference type="Gene3D" id="1.20.120.530">
    <property type="entry name" value="GntR ligand-binding domain-like"/>
    <property type="match status" value="1"/>
</dbReference>
<dbReference type="AlphaFoldDB" id="A0A3E0VG07"/>
<proteinExistence type="predicted"/>
<dbReference type="PANTHER" id="PTHR43537:SF24">
    <property type="entry name" value="GLUCONATE OPERON TRANSCRIPTIONAL REPRESSOR"/>
    <property type="match status" value="1"/>
</dbReference>
<dbReference type="Pfam" id="PF00392">
    <property type="entry name" value="GntR"/>
    <property type="match status" value="1"/>
</dbReference>
<dbReference type="SUPFAM" id="SSF46785">
    <property type="entry name" value="Winged helix' DNA-binding domain"/>
    <property type="match status" value="1"/>
</dbReference>
<dbReference type="SMART" id="SM00895">
    <property type="entry name" value="FCD"/>
    <property type="match status" value="1"/>
</dbReference>
<feature type="domain" description="HTH gntR-type" evidence="4">
    <location>
        <begin position="15"/>
        <end position="82"/>
    </location>
</feature>
<dbReference type="EMBL" id="NBWZ01000001">
    <property type="protein sequence ID" value="RFA08842.1"/>
    <property type="molecule type" value="Genomic_DNA"/>
</dbReference>
<dbReference type="InterPro" id="IPR008920">
    <property type="entry name" value="TF_FadR/GntR_C"/>
</dbReference>
<evidence type="ECO:0000313" key="5">
    <source>
        <dbReference type="EMBL" id="RFA08842.1"/>
    </source>
</evidence>
<evidence type="ECO:0000256" key="2">
    <source>
        <dbReference type="ARBA" id="ARBA00023125"/>
    </source>
</evidence>
<dbReference type="InterPro" id="IPR036390">
    <property type="entry name" value="WH_DNA-bd_sf"/>
</dbReference>
<name>A0A3E0VG07_9MICO</name>
<dbReference type="RefSeq" id="WP_116414242.1">
    <property type="nucleotide sequence ID" value="NZ_NBWZ01000001.1"/>
</dbReference>
<dbReference type="Proteomes" id="UP000256486">
    <property type="component" value="Unassembled WGS sequence"/>
</dbReference>
<dbReference type="InterPro" id="IPR000485">
    <property type="entry name" value="AsnC-type_HTH_dom"/>
</dbReference>
<dbReference type="InterPro" id="IPR011711">
    <property type="entry name" value="GntR_C"/>
</dbReference>
<gene>
    <name evidence="5" type="ORF">B7R54_06090</name>
</gene>
<dbReference type="PRINTS" id="PR00033">
    <property type="entry name" value="HTHASNC"/>
</dbReference>
<dbReference type="GO" id="GO:0043565">
    <property type="term" value="F:sequence-specific DNA binding"/>
    <property type="evidence" value="ECO:0007669"/>
    <property type="project" value="InterPro"/>
</dbReference>
<organism evidence="5 6">
    <name type="scientific">Subtercola boreus</name>
    <dbReference type="NCBI Taxonomy" id="120213"/>
    <lineage>
        <taxon>Bacteria</taxon>
        <taxon>Bacillati</taxon>
        <taxon>Actinomycetota</taxon>
        <taxon>Actinomycetes</taxon>
        <taxon>Micrococcales</taxon>
        <taxon>Microbacteriaceae</taxon>
        <taxon>Subtercola</taxon>
    </lineage>
</organism>
<evidence type="ECO:0000313" key="6">
    <source>
        <dbReference type="Proteomes" id="UP000256486"/>
    </source>
</evidence>